<gene>
    <name evidence="1" type="primary">122</name>
    <name evidence="1" type="ORF">SEA_HIYAA_122</name>
</gene>
<evidence type="ECO:0000313" key="2">
    <source>
        <dbReference type="Proteomes" id="UP000287372"/>
    </source>
</evidence>
<dbReference type="RefSeq" id="YP_009818557.1">
    <property type="nucleotide sequence ID" value="NC_048139.1"/>
</dbReference>
<proteinExistence type="predicted"/>
<sequence length="108" mass="11326">MGGHPVTPRVLALLNTKFNGKAVTLDQLVAGTGLDGKQIQSAMSRLVADTNIECVVVNRGQMWKYGGPASNDAEISDTLFEVVGTAAKGGDTIVRGDHTGKLYKVVAL</sequence>
<dbReference type="Proteomes" id="UP000287372">
    <property type="component" value="Segment"/>
</dbReference>
<keyword evidence="2" id="KW-1185">Reference proteome</keyword>
<accession>A0A3S9U8V5</accession>
<evidence type="ECO:0000313" key="1">
    <source>
        <dbReference type="EMBL" id="AZS06761.1"/>
    </source>
</evidence>
<name>A0A3S9U8V5_9CAUD</name>
<dbReference type="GeneID" id="55009900"/>
<dbReference type="EMBL" id="MK279841">
    <property type="protein sequence ID" value="AZS06761.1"/>
    <property type="molecule type" value="Genomic_DNA"/>
</dbReference>
<dbReference type="KEGG" id="vg:55009900"/>
<organism evidence="1 2">
    <name type="scientific">Streptomyces phage Hiyaa</name>
    <dbReference type="NCBI Taxonomy" id="2499072"/>
    <lineage>
        <taxon>Viruses</taxon>
        <taxon>Duplodnaviria</taxon>
        <taxon>Heunggongvirae</taxon>
        <taxon>Uroviricota</taxon>
        <taxon>Caudoviricetes</taxon>
        <taxon>Hiyaavirus</taxon>
        <taxon>Hiyaavirus hiyaa</taxon>
    </lineage>
</organism>
<protein>
    <submittedName>
        <fullName evidence="1">Uncharacterized protein</fullName>
    </submittedName>
</protein>
<reference evidence="1 2" key="1">
    <citation type="submission" date="2018-12" db="EMBL/GenBank/DDBJ databases">
        <authorList>
            <person name="Lieu J.K."/>
            <person name="Tian C.Z."/>
            <person name="Hsaio W.J."/>
            <person name="Shaffer C.D."/>
            <person name="Weston-Hafer K.A."/>
            <person name="Russell D.A."/>
            <person name="Pope W.H."/>
            <person name="Jacobs-Sera D."/>
            <person name="Hendrix R.W."/>
            <person name="Hatfull G.F."/>
        </authorList>
    </citation>
    <scope>NUCLEOTIDE SEQUENCE [LARGE SCALE GENOMIC DNA]</scope>
</reference>